<protein>
    <submittedName>
        <fullName evidence="2">Uncharacterized protein</fullName>
    </submittedName>
</protein>
<dbReference type="Proteomes" id="UP000315082">
    <property type="component" value="Chromosome"/>
</dbReference>
<proteinExistence type="predicted"/>
<evidence type="ECO:0000313" key="2">
    <source>
        <dbReference type="EMBL" id="QDV69910.1"/>
    </source>
</evidence>
<reference evidence="2 3" key="1">
    <citation type="submission" date="2019-02" db="EMBL/GenBank/DDBJ databases">
        <title>Deep-cultivation of Planctomycetes and their phenomic and genomic characterization uncovers novel biology.</title>
        <authorList>
            <person name="Wiegand S."/>
            <person name="Jogler M."/>
            <person name="Boedeker C."/>
            <person name="Pinto D."/>
            <person name="Vollmers J."/>
            <person name="Rivas-Marin E."/>
            <person name="Kohn T."/>
            <person name="Peeters S.H."/>
            <person name="Heuer A."/>
            <person name="Rast P."/>
            <person name="Oberbeckmann S."/>
            <person name="Bunk B."/>
            <person name="Jeske O."/>
            <person name="Meyerdierks A."/>
            <person name="Storesund J.E."/>
            <person name="Kallscheuer N."/>
            <person name="Luecker S."/>
            <person name="Lage O.M."/>
            <person name="Pohl T."/>
            <person name="Merkel B.J."/>
            <person name="Hornburger P."/>
            <person name="Mueller R.-W."/>
            <person name="Bruemmer F."/>
            <person name="Labrenz M."/>
            <person name="Spormann A.M."/>
            <person name="Op den Camp H."/>
            <person name="Overmann J."/>
            <person name="Amann R."/>
            <person name="Jetten M.S.M."/>
            <person name="Mascher T."/>
            <person name="Medema M.H."/>
            <person name="Devos D.P."/>
            <person name="Kaster A.-K."/>
            <person name="Ovreas L."/>
            <person name="Rohde M."/>
            <person name="Galperin M.Y."/>
            <person name="Jogler C."/>
        </authorList>
    </citation>
    <scope>NUCLEOTIDE SEQUENCE [LARGE SCALE GENOMIC DNA]</scope>
    <source>
        <strain evidence="2 3">Poly24</strain>
    </source>
</reference>
<name>A0A518JWJ2_9BACT</name>
<dbReference type="KEGG" id="rcf:Poly24_36280"/>
<dbReference type="RefSeq" id="WP_197451989.1">
    <property type="nucleotide sequence ID" value="NZ_CP036348.1"/>
</dbReference>
<evidence type="ECO:0000313" key="3">
    <source>
        <dbReference type="Proteomes" id="UP000315082"/>
    </source>
</evidence>
<evidence type="ECO:0000256" key="1">
    <source>
        <dbReference type="SAM" id="MobiDB-lite"/>
    </source>
</evidence>
<dbReference type="EMBL" id="CP036348">
    <property type="protein sequence ID" value="QDV69910.1"/>
    <property type="molecule type" value="Genomic_DNA"/>
</dbReference>
<keyword evidence="3" id="KW-1185">Reference proteome</keyword>
<organism evidence="2 3">
    <name type="scientific">Rosistilla carotiformis</name>
    <dbReference type="NCBI Taxonomy" id="2528017"/>
    <lineage>
        <taxon>Bacteria</taxon>
        <taxon>Pseudomonadati</taxon>
        <taxon>Planctomycetota</taxon>
        <taxon>Planctomycetia</taxon>
        <taxon>Pirellulales</taxon>
        <taxon>Pirellulaceae</taxon>
        <taxon>Rosistilla</taxon>
    </lineage>
</organism>
<gene>
    <name evidence="2" type="ORF">Poly24_36280</name>
</gene>
<feature type="region of interest" description="Disordered" evidence="1">
    <location>
        <begin position="150"/>
        <end position="171"/>
    </location>
</feature>
<sequence length="171" mass="19232">MKIVPLIVTYNGGASGPCIMRCVDFLMAGEPDSFGNAIEQIDIYPRCQTRDPIITGLEFMLDRFQEGLATLPFIRFRRKARLFEVSYASAWVHSDSMFRSSITTLPPSEFDCLVREFATALSFVRSRVKKSDDFDVDAFDAHVRRRVESLDQPAGSHADESANNAVNGSRR</sequence>
<accession>A0A518JWJ2</accession>
<dbReference type="AlphaFoldDB" id="A0A518JWJ2"/>
<feature type="compositionally biased region" description="Polar residues" evidence="1">
    <location>
        <begin position="161"/>
        <end position="171"/>
    </location>
</feature>